<dbReference type="EMBL" id="LPWG01000011">
    <property type="protein sequence ID" value="ODR99374.1"/>
    <property type="molecule type" value="Genomic_DNA"/>
</dbReference>
<gene>
    <name evidence="1" type="ORF">AUC68_05225</name>
</gene>
<accession>A0A1E3W0N9</accession>
<organism evidence="1 2">
    <name type="scientific">Methyloceanibacter methanicus</name>
    <dbReference type="NCBI Taxonomy" id="1774968"/>
    <lineage>
        <taxon>Bacteria</taxon>
        <taxon>Pseudomonadati</taxon>
        <taxon>Pseudomonadota</taxon>
        <taxon>Alphaproteobacteria</taxon>
        <taxon>Hyphomicrobiales</taxon>
        <taxon>Hyphomicrobiaceae</taxon>
        <taxon>Methyloceanibacter</taxon>
    </lineage>
</organism>
<reference evidence="1 2" key="1">
    <citation type="journal article" date="2016" name="Environ. Microbiol.">
        <title>New Methyloceanibacter diversity from North Sea sediments includes methanotroph containing solely the soluble methane monooxygenase.</title>
        <authorList>
            <person name="Vekeman B."/>
            <person name="Kerckhof F.M."/>
            <person name="Cremers G."/>
            <person name="de Vos P."/>
            <person name="Vandamme P."/>
            <person name="Boon N."/>
            <person name="Op den Camp H.J."/>
            <person name="Heylen K."/>
        </authorList>
    </citation>
    <scope>NUCLEOTIDE SEQUENCE [LARGE SCALE GENOMIC DNA]</scope>
    <source>
        <strain evidence="1 2">R-67174</strain>
    </source>
</reference>
<evidence type="ECO:0000313" key="2">
    <source>
        <dbReference type="Proteomes" id="UP000094501"/>
    </source>
</evidence>
<comment type="caution">
    <text evidence="1">The sequence shown here is derived from an EMBL/GenBank/DDBJ whole genome shotgun (WGS) entry which is preliminary data.</text>
</comment>
<protein>
    <submittedName>
        <fullName evidence="1">Uncharacterized protein</fullName>
    </submittedName>
</protein>
<proteinExistence type="predicted"/>
<dbReference type="Proteomes" id="UP000094501">
    <property type="component" value="Unassembled WGS sequence"/>
</dbReference>
<keyword evidence="2" id="KW-1185">Reference proteome</keyword>
<evidence type="ECO:0000313" key="1">
    <source>
        <dbReference type="EMBL" id="ODR99374.1"/>
    </source>
</evidence>
<name>A0A1E3W0N9_9HYPH</name>
<sequence>MTKLDYNTPAELYPRQRNVGASPIGSIGYRRFDSAAEAVRFAVEELPSELLLGTHLEVDEARFDGAGIRALYEDADYPLKRHASN</sequence>
<dbReference type="AlphaFoldDB" id="A0A1E3W0N9"/>